<protein>
    <submittedName>
        <fullName evidence="1">Uncharacterized protein</fullName>
    </submittedName>
</protein>
<dbReference type="AlphaFoldDB" id="A0A835J3D9"/>
<dbReference type="OrthoDB" id="1931513at2759"/>
<organism evidence="1 2">
    <name type="scientific">Salix dunnii</name>
    <dbReference type="NCBI Taxonomy" id="1413687"/>
    <lineage>
        <taxon>Eukaryota</taxon>
        <taxon>Viridiplantae</taxon>
        <taxon>Streptophyta</taxon>
        <taxon>Embryophyta</taxon>
        <taxon>Tracheophyta</taxon>
        <taxon>Spermatophyta</taxon>
        <taxon>Magnoliopsida</taxon>
        <taxon>eudicotyledons</taxon>
        <taxon>Gunneridae</taxon>
        <taxon>Pentapetalae</taxon>
        <taxon>rosids</taxon>
        <taxon>fabids</taxon>
        <taxon>Malpighiales</taxon>
        <taxon>Salicaceae</taxon>
        <taxon>Saliceae</taxon>
        <taxon>Salix</taxon>
    </lineage>
</organism>
<name>A0A835J3D9_9ROSI</name>
<keyword evidence="2" id="KW-1185">Reference proteome</keyword>
<reference evidence="1 2" key="1">
    <citation type="submission" date="2020-10" db="EMBL/GenBank/DDBJ databases">
        <title>Plant Genome Project.</title>
        <authorList>
            <person name="Zhang R.-G."/>
        </authorList>
    </citation>
    <scope>NUCLEOTIDE SEQUENCE [LARGE SCALE GENOMIC DNA]</scope>
    <source>
        <strain evidence="1">FAFU-HL-1</strain>
        <tissue evidence="1">Leaf</tissue>
    </source>
</reference>
<evidence type="ECO:0000313" key="2">
    <source>
        <dbReference type="Proteomes" id="UP000657918"/>
    </source>
</evidence>
<gene>
    <name evidence="1" type="ORF">SADUNF_Sadunf18G0044400</name>
</gene>
<evidence type="ECO:0000313" key="1">
    <source>
        <dbReference type="EMBL" id="KAF9662356.1"/>
    </source>
</evidence>
<dbReference type="EMBL" id="JADGMS010000018">
    <property type="protein sequence ID" value="KAF9662356.1"/>
    <property type="molecule type" value="Genomic_DNA"/>
</dbReference>
<sequence>MKNVAIDFHFIRDQVQLGAIQVAHISFEDQLADALTKPLPRQRMMERREIERGPINKHLEFRYKIEFKAINLKYICKLLRFEEFARECAIKTLSTKLTMYCGVRTKIPLCDGSKELIEGVFHSFLSTNDISLRVSYSHTSQQNGCPDTHHSTMGRCVFLGSNLLLECQEIEQKCGHNLSSYFKSYVPWNWRGVVFLKQPVFQASVFHVFIYQDSILRAGTKKKDHVWVSDAAENLNL</sequence>
<dbReference type="Proteomes" id="UP000657918">
    <property type="component" value="Unassembled WGS sequence"/>
</dbReference>
<proteinExistence type="predicted"/>
<comment type="caution">
    <text evidence="1">The sequence shown here is derived from an EMBL/GenBank/DDBJ whole genome shotgun (WGS) entry which is preliminary data.</text>
</comment>
<accession>A0A835J3D9</accession>